<sequence>MLFRDLNSSKAERSSAALYSAARIAEQSCTWQIAAEFYEDAAQVWPTGNGLFRAGNVSKLLRKADRCRSLADLDRTSTVGDNVNE</sequence>
<dbReference type="RefSeq" id="WP_122223017.1">
    <property type="nucleotide sequence ID" value="NZ_KX009063.1"/>
</dbReference>
<evidence type="ECO:0000313" key="1">
    <source>
        <dbReference type="EMBL" id="ARO45266.1"/>
    </source>
</evidence>
<name>A0A2P0QFV2_PSESF</name>
<dbReference type="AlphaFoldDB" id="A0A2P0QFV2"/>
<accession>A0A2P0QFV2</accession>
<organism evidence="1">
    <name type="scientific">Pseudomonas syringae pv. actinidiae</name>
    <dbReference type="NCBI Taxonomy" id="103796"/>
    <lineage>
        <taxon>Bacteria</taxon>
        <taxon>Pseudomonadati</taxon>
        <taxon>Pseudomonadota</taxon>
        <taxon>Gammaproteobacteria</taxon>
        <taxon>Pseudomonadales</taxon>
        <taxon>Pseudomonadaceae</taxon>
        <taxon>Pseudomonas</taxon>
        <taxon>Pseudomonas syringae</taxon>
    </lineage>
</organism>
<protein>
    <submittedName>
        <fullName evidence="1">Uncharacterized protein</fullName>
    </submittedName>
</protein>
<proteinExistence type="predicted"/>
<keyword evidence="1" id="KW-0614">Plasmid</keyword>
<reference evidence="1" key="1">
    <citation type="submission" date="2016-03" db="EMBL/GenBank/DDBJ databases">
        <title>The evolution of Pseudomonas syringae pv. actinidiae in New Zealand.</title>
        <authorList>
            <person name="Taiaroa G."/>
            <person name="Poulter R.T.M."/>
            <person name="Lamont I."/>
            <person name="Stockwell P."/>
            <person name="Butler M.I."/>
        </authorList>
    </citation>
    <scope>NUCLEOTIDE SEQUENCE</scope>
    <source>
        <strain evidence="1">RT811</strain>
        <plasmid evidence="1">pPU_RT811</plasmid>
    </source>
</reference>
<geneLocation type="plasmid" evidence="1">
    <name>pPU_RT811</name>
</geneLocation>
<dbReference type="EMBL" id="KX009063">
    <property type="protein sequence ID" value="ARO45266.1"/>
    <property type="molecule type" value="Genomic_DNA"/>
</dbReference>